<sequence>MPIPPAVIAMAVLVLLLSADAFLAPSRSPATQPNSPCLFPLPRHQRFYPSRLFSTDTMALTDTLRELITAPKDREEVLDVCSQLAATQGPDSGVQVQVEPLLQGDWRVLYSTLGQPKKKKGGSAEEPAPAPRLPPAVPLRFLSFGALPGTKVCVTRGFNRISDGVYSLVNVFKVPPEDGEKLYAQHLPEGTPPPPESTEAAMVLFGPCSFPDGPTTQRCQVKFDNVQVVPLLSSDGLVDAESDKIVRAIESKAGRGGTIMPKRLPFLIRALRADKTFIDITYIDRELRVHVGKSGQSYVLEKIPDGTIPFRWGGWTD</sequence>
<feature type="chain" id="PRO_5031404305" description="Plastid lipid-associated protein/fibrillin conserved domain-containing protein" evidence="1">
    <location>
        <begin position="22"/>
        <end position="317"/>
    </location>
</feature>
<evidence type="ECO:0008006" key="3">
    <source>
        <dbReference type="Google" id="ProtNLM"/>
    </source>
</evidence>
<proteinExistence type="predicted"/>
<name>A0A7S1JX47_9ALVE</name>
<evidence type="ECO:0000256" key="1">
    <source>
        <dbReference type="SAM" id="SignalP"/>
    </source>
</evidence>
<dbReference type="AlphaFoldDB" id="A0A7S1JX47"/>
<accession>A0A7S1JX47</accession>
<reference evidence="2" key="1">
    <citation type="submission" date="2021-01" db="EMBL/GenBank/DDBJ databases">
        <authorList>
            <person name="Corre E."/>
            <person name="Pelletier E."/>
            <person name="Niang G."/>
            <person name="Scheremetjew M."/>
            <person name="Finn R."/>
            <person name="Kale V."/>
            <person name="Holt S."/>
            <person name="Cochrane G."/>
            <person name="Meng A."/>
            <person name="Brown T."/>
            <person name="Cohen L."/>
        </authorList>
    </citation>
    <scope>NUCLEOTIDE SEQUENCE</scope>
    <source>
        <strain evidence="2">CCMP3346</strain>
    </source>
</reference>
<gene>
    <name evidence="2" type="ORF">VBRA1451_LOCUS11840</name>
</gene>
<organism evidence="2">
    <name type="scientific">Vitrella brassicaformis</name>
    <dbReference type="NCBI Taxonomy" id="1169539"/>
    <lineage>
        <taxon>Eukaryota</taxon>
        <taxon>Sar</taxon>
        <taxon>Alveolata</taxon>
        <taxon>Colpodellida</taxon>
        <taxon>Vitrellaceae</taxon>
        <taxon>Vitrella</taxon>
    </lineage>
</organism>
<keyword evidence="1" id="KW-0732">Signal</keyword>
<feature type="signal peptide" evidence="1">
    <location>
        <begin position="1"/>
        <end position="21"/>
    </location>
</feature>
<evidence type="ECO:0000313" key="2">
    <source>
        <dbReference type="EMBL" id="CAD9056774.1"/>
    </source>
</evidence>
<protein>
    <recommendedName>
        <fullName evidence="3">Plastid lipid-associated protein/fibrillin conserved domain-containing protein</fullName>
    </recommendedName>
</protein>
<dbReference type="EMBL" id="HBGB01020529">
    <property type="protein sequence ID" value="CAD9056774.1"/>
    <property type="molecule type" value="Transcribed_RNA"/>
</dbReference>